<reference evidence="5 6" key="1">
    <citation type="journal article" date="2018" name="Cell">
        <title>The Chara Genome: Secondary Complexity and Implications for Plant Terrestrialization.</title>
        <authorList>
            <person name="Nishiyama T."/>
            <person name="Sakayama H."/>
            <person name="Vries J.D."/>
            <person name="Buschmann H."/>
            <person name="Saint-Marcoux D."/>
            <person name="Ullrich K.K."/>
            <person name="Haas F.B."/>
            <person name="Vanderstraeten L."/>
            <person name="Becker D."/>
            <person name="Lang D."/>
            <person name="Vosolsobe S."/>
            <person name="Rombauts S."/>
            <person name="Wilhelmsson P.K.I."/>
            <person name="Janitza P."/>
            <person name="Kern R."/>
            <person name="Heyl A."/>
            <person name="Rumpler F."/>
            <person name="Villalobos L.I.A.C."/>
            <person name="Clay J.M."/>
            <person name="Skokan R."/>
            <person name="Toyoda A."/>
            <person name="Suzuki Y."/>
            <person name="Kagoshima H."/>
            <person name="Schijlen E."/>
            <person name="Tajeshwar N."/>
            <person name="Catarino B."/>
            <person name="Hetherington A.J."/>
            <person name="Saltykova A."/>
            <person name="Bonnot C."/>
            <person name="Breuninger H."/>
            <person name="Symeonidi A."/>
            <person name="Radhakrishnan G.V."/>
            <person name="Van Nieuwerburgh F."/>
            <person name="Deforce D."/>
            <person name="Chang C."/>
            <person name="Karol K.G."/>
            <person name="Hedrich R."/>
            <person name="Ulvskov P."/>
            <person name="Glockner G."/>
            <person name="Delwiche C.F."/>
            <person name="Petrasek J."/>
            <person name="Van de Peer Y."/>
            <person name="Friml J."/>
            <person name="Beilby M."/>
            <person name="Dolan L."/>
            <person name="Kohara Y."/>
            <person name="Sugano S."/>
            <person name="Fujiyama A."/>
            <person name="Delaux P.-M."/>
            <person name="Quint M."/>
            <person name="TheiBen G."/>
            <person name="Hagemann M."/>
            <person name="Harholt J."/>
            <person name="Dunand C."/>
            <person name="Zachgo S."/>
            <person name="Langdale J."/>
            <person name="Maumus F."/>
            <person name="Straeten D.V.D."/>
            <person name="Gould S.B."/>
            <person name="Rensing S.A."/>
        </authorList>
    </citation>
    <scope>NUCLEOTIDE SEQUENCE [LARGE SCALE GENOMIC DNA]</scope>
    <source>
        <strain evidence="5 6">S276</strain>
    </source>
</reference>
<keyword evidence="1" id="KW-0808">Transferase</keyword>
<evidence type="ECO:0000256" key="3">
    <source>
        <dbReference type="ARBA" id="ARBA00022777"/>
    </source>
</evidence>
<keyword evidence="6" id="KW-1185">Reference proteome</keyword>
<keyword evidence="2" id="KW-0547">Nucleotide-binding</keyword>
<evidence type="ECO:0008006" key="7">
    <source>
        <dbReference type="Google" id="ProtNLM"/>
    </source>
</evidence>
<comment type="caution">
    <text evidence="5">The sequence shown here is derived from an EMBL/GenBank/DDBJ whole genome shotgun (WGS) entry which is preliminary data.</text>
</comment>
<name>A0A388JZA2_CHABU</name>
<dbReference type="Gene3D" id="3.40.50.10240">
    <property type="entry name" value="Thiamin pyrophosphokinase, catalytic domain"/>
    <property type="match status" value="1"/>
</dbReference>
<protein>
    <recommendedName>
        <fullName evidence="7">Thiamin pyrophosphokinase catalytic domain-containing protein</fullName>
    </recommendedName>
</protein>
<organism evidence="5 6">
    <name type="scientific">Chara braunii</name>
    <name type="common">Braun's stonewort</name>
    <dbReference type="NCBI Taxonomy" id="69332"/>
    <lineage>
        <taxon>Eukaryota</taxon>
        <taxon>Viridiplantae</taxon>
        <taxon>Streptophyta</taxon>
        <taxon>Charophyceae</taxon>
        <taxon>Charales</taxon>
        <taxon>Characeae</taxon>
        <taxon>Chara</taxon>
    </lineage>
</organism>
<dbReference type="GO" id="GO:0005524">
    <property type="term" value="F:ATP binding"/>
    <property type="evidence" value="ECO:0007669"/>
    <property type="project" value="UniProtKB-KW"/>
</dbReference>
<dbReference type="GO" id="GO:0016301">
    <property type="term" value="F:kinase activity"/>
    <property type="evidence" value="ECO:0007669"/>
    <property type="project" value="UniProtKB-KW"/>
</dbReference>
<evidence type="ECO:0000313" key="5">
    <source>
        <dbReference type="EMBL" id="GBG63033.1"/>
    </source>
</evidence>
<evidence type="ECO:0000256" key="1">
    <source>
        <dbReference type="ARBA" id="ARBA00022679"/>
    </source>
</evidence>
<dbReference type="SUPFAM" id="SSF63999">
    <property type="entry name" value="Thiamin pyrophosphokinase, catalytic domain"/>
    <property type="match status" value="1"/>
</dbReference>
<dbReference type="Gramene" id="GBG63033">
    <property type="protein sequence ID" value="GBG63033"/>
    <property type="gene ID" value="CBR_g34733"/>
</dbReference>
<keyword evidence="4" id="KW-0067">ATP-binding</keyword>
<dbReference type="STRING" id="69332.A0A388JZA2"/>
<dbReference type="OrthoDB" id="25149at2759"/>
<dbReference type="InterPro" id="IPR036759">
    <property type="entry name" value="TPK_catalytic_sf"/>
</dbReference>
<dbReference type="EMBL" id="BFEA01000034">
    <property type="protein sequence ID" value="GBG63033.1"/>
    <property type="molecule type" value="Genomic_DNA"/>
</dbReference>
<evidence type="ECO:0000256" key="4">
    <source>
        <dbReference type="ARBA" id="ARBA00022840"/>
    </source>
</evidence>
<gene>
    <name evidence="5" type="ORF">CBR_g34733</name>
</gene>
<dbReference type="AlphaFoldDB" id="A0A388JZA2"/>
<sequence>MAVPAGGLPVLQGSFGKSAAHIHIHPNVRTIAGVSRVCKVSALPPSFLEEDKRGLTQQLLTGNSTYGGDQASKMSSSLSFVDRVVGTTLHNNERSASDLAMPSLHSLQPELHHVTDFCIDEKALQSPVSSLTHNLIIIILNQELPICTPALWKQGQLHICADGGANRLYDELPFFFPLEAADTVRRSLRAAVSTAAVPTLAVFTATVSCSALH</sequence>
<dbReference type="Proteomes" id="UP000265515">
    <property type="component" value="Unassembled WGS sequence"/>
</dbReference>
<accession>A0A388JZA2</accession>
<keyword evidence="3" id="KW-0418">Kinase</keyword>
<dbReference type="GO" id="GO:0009229">
    <property type="term" value="P:thiamine diphosphate biosynthetic process"/>
    <property type="evidence" value="ECO:0007669"/>
    <property type="project" value="InterPro"/>
</dbReference>
<evidence type="ECO:0000256" key="2">
    <source>
        <dbReference type="ARBA" id="ARBA00022741"/>
    </source>
</evidence>
<proteinExistence type="predicted"/>
<dbReference type="GO" id="GO:0004788">
    <property type="term" value="F:thiamine diphosphokinase activity"/>
    <property type="evidence" value="ECO:0007669"/>
    <property type="project" value="InterPro"/>
</dbReference>
<evidence type="ECO:0000313" key="6">
    <source>
        <dbReference type="Proteomes" id="UP000265515"/>
    </source>
</evidence>